<keyword evidence="1" id="KW-0812">Transmembrane</keyword>
<gene>
    <name evidence="2" type="ORF">CAUJ_LOCUS6768</name>
</gene>
<protein>
    <submittedName>
        <fullName evidence="2">Uncharacterized protein</fullName>
    </submittedName>
</protein>
<keyword evidence="1" id="KW-1133">Transmembrane helix</keyword>
<dbReference type="AlphaFoldDB" id="A0A8S1H4Y2"/>
<proteinExistence type="predicted"/>
<name>A0A8S1H4Y2_9PELO</name>
<feature type="transmembrane region" description="Helical" evidence="1">
    <location>
        <begin position="190"/>
        <end position="214"/>
    </location>
</feature>
<comment type="caution">
    <text evidence="2">The sequence shown here is derived from an EMBL/GenBank/DDBJ whole genome shotgun (WGS) entry which is preliminary data.</text>
</comment>
<keyword evidence="3" id="KW-1185">Reference proteome</keyword>
<dbReference type="OrthoDB" id="5856972at2759"/>
<dbReference type="EMBL" id="CAJGYM010000018">
    <property type="protein sequence ID" value="CAD6190849.1"/>
    <property type="molecule type" value="Genomic_DNA"/>
</dbReference>
<reference evidence="2" key="1">
    <citation type="submission" date="2020-10" db="EMBL/GenBank/DDBJ databases">
        <authorList>
            <person name="Kikuchi T."/>
        </authorList>
    </citation>
    <scope>NUCLEOTIDE SEQUENCE</scope>
    <source>
        <strain evidence="2">NKZ352</strain>
    </source>
</reference>
<sequence length="215" mass="23387">MAPSTASNSICCCFRRDDETRRQRTDGSSKVVEHLQVPQVVLNSPEKSSTASPSVIFVEEEFATARTSRITNTKFLSMKELMRTVRIEEGLEVTPQGTARGPNTQPSTSSVTHQPLNVVTLIRSPGPKRFRKAVFSEDGDITARTTSTPTRSARNQHRFSIGSLGAPVLEVSIPAKSSTVVRLASAVPQLVFAMITVAYAYIAGVFTSLGRFVVK</sequence>
<keyword evidence="1" id="KW-0472">Membrane</keyword>
<dbReference type="Proteomes" id="UP000835052">
    <property type="component" value="Unassembled WGS sequence"/>
</dbReference>
<evidence type="ECO:0000313" key="3">
    <source>
        <dbReference type="Proteomes" id="UP000835052"/>
    </source>
</evidence>
<evidence type="ECO:0000256" key="1">
    <source>
        <dbReference type="SAM" id="Phobius"/>
    </source>
</evidence>
<accession>A0A8S1H4Y2</accession>
<evidence type="ECO:0000313" key="2">
    <source>
        <dbReference type="EMBL" id="CAD6190849.1"/>
    </source>
</evidence>
<organism evidence="2 3">
    <name type="scientific">Caenorhabditis auriculariae</name>
    <dbReference type="NCBI Taxonomy" id="2777116"/>
    <lineage>
        <taxon>Eukaryota</taxon>
        <taxon>Metazoa</taxon>
        <taxon>Ecdysozoa</taxon>
        <taxon>Nematoda</taxon>
        <taxon>Chromadorea</taxon>
        <taxon>Rhabditida</taxon>
        <taxon>Rhabditina</taxon>
        <taxon>Rhabditomorpha</taxon>
        <taxon>Rhabditoidea</taxon>
        <taxon>Rhabditidae</taxon>
        <taxon>Peloderinae</taxon>
        <taxon>Caenorhabditis</taxon>
    </lineage>
</organism>